<organism evidence="1 2">
    <name type="scientific">Glossina pallidipes</name>
    <name type="common">Tsetse fly</name>
    <dbReference type="NCBI Taxonomy" id="7398"/>
    <lineage>
        <taxon>Eukaryota</taxon>
        <taxon>Metazoa</taxon>
        <taxon>Ecdysozoa</taxon>
        <taxon>Arthropoda</taxon>
        <taxon>Hexapoda</taxon>
        <taxon>Insecta</taxon>
        <taxon>Pterygota</taxon>
        <taxon>Neoptera</taxon>
        <taxon>Endopterygota</taxon>
        <taxon>Diptera</taxon>
        <taxon>Brachycera</taxon>
        <taxon>Muscomorpha</taxon>
        <taxon>Hippoboscoidea</taxon>
        <taxon>Glossinidae</taxon>
        <taxon>Glossina</taxon>
    </lineage>
</organism>
<reference evidence="1" key="2">
    <citation type="submission" date="2020-05" db="UniProtKB">
        <authorList>
            <consortium name="EnsemblMetazoa"/>
        </authorList>
    </citation>
    <scope>IDENTIFICATION</scope>
    <source>
        <strain evidence="1">IAEA</strain>
    </source>
</reference>
<dbReference type="AlphaFoldDB" id="A0A1A9ZY69"/>
<accession>A0A1A9ZY69</accession>
<dbReference type="STRING" id="7398.A0A1A9ZY69"/>
<name>A0A1A9ZY69_GLOPL</name>
<dbReference type="EnsemblMetazoa" id="GPAI028694-RA">
    <property type="protein sequence ID" value="GPAI028694-PA"/>
    <property type="gene ID" value="GPAI028694"/>
</dbReference>
<dbReference type="Proteomes" id="UP000092445">
    <property type="component" value="Unassembled WGS sequence"/>
</dbReference>
<evidence type="ECO:0000313" key="1">
    <source>
        <dbReference type="EnsemblMetazoa" id="GPAI028694-PA"/>
    </source>
</evidence>
<evidence type="ECO:0000313" key="2">
    <source>
        <dbReference type="Proteomes" id="UP000092445"/>
    </source>
</evidence>
<keyword evidence="2" id="KW-1185">Reference proteome</keyword>
<reference evidence="2" key="1">
    <citation type="submission" date="2014-03" db="EMBL/GenBank/DDBJ databases">
        <authorList>
            <person name="Aksoy S."/>
            <person name="Warren W."/>
            <person name="Wilson R.K."/>
        </authorList>
    </citation>
    <scope>NUCLEOTIDE SEQUENCE [LARGE SCALE GENOMIC DNA]</scope>
    <source>
        <strain evidence="2">IAEA</strain>
    </source>
</reference>
<dbReference type="VEuPathDB" id="VectorBase:GPAI028694"/>
<protein>
    <submittedName>
        <fullName evidence="1">Uncharacterized protein</fullName>
    </submittedName>
</protein>
<sequence>MKNKSVEMATALEDKSIWEGGEELGEEVLRMPTDEIVTRSRLRDNEITIMKIKIFIIQVNKTLPYLVSHVIELLDMVVPEERKGKCAVINISTRQALV</sequence>
<proteinExistence type="predicted"/>